<feature type="compositionally biased region" description="Basic and acidic residues" evidence="1">
    <location>
        <begin position="22"/>
        <end position="39"/>
    </location>
</feature>
<keyword evidence="3" id="KW-1185">Reference proteome</keyword>
<dbReference type="Proteomes" id="UP001604267">
    <property type="component" value="Unassembled WGS sequence"/>
</dbReference>
<gene>
    <name evidence="2" type="ORF">ACGFZB_24655</name>
</gene>
<reference evidence="2 3" key="1">
    <citation type="submission" date="2024-10" db="EMBL/GenBank/DDBJ databases">
        <title>The Natural Products Discovery Center: Release of the First 8490 Sequenced Strains for Exploring Actinobacteria Biosynthetic Diversity.</title>
        <authorList>
            <person name="Kalkreuter E."/>
            <person name="Kautsar S.A."/>
            <person name="Yang D."/>
            <person name="Bader C.D."/>
            <person name="Teijaro C.N."/>
            <person name="Fluegel L."/>
            <person name="Davis C.M."/>
            <person name="Simpson J.R."/>
            <person name="Lauterbach L."/>
            <person name="Steele A.D."/>
            <person name="Gui C."/>
            <person name="Meng S."/>
            <person name="Li G."/>
            <person name="Viehrig K."/>
            <person name="Ye F."/>
            <person name="Su P."/>
            <person name="Kiefer A.F."/>
            <person name="Nichols A."/>
            <person name="Cepeda A.J."/>
            <person name="Yan W."/>
            <person name="Fan B."/>
            <person name="Jiang Y."/>
            <person name="Adhikari A."/>
            <person name="Zheng C.-J."/>
            <person name="Schuster L."/>
            <person name="Cowan T.M."/>
            <person name="Smanski M.J."/>
            <person name="Chevrette M.G."/>
            <person name="De Carvalho L.P.S."/>
            <person name="Shen B."/>
        </authorList>
    </citation>
    <scope>NUCLEOTIDE SEQUENCE [LARGE SCALE GENOMIC DNA]</scope>
    <source>
        <strain evidence="2 3">NPDC048320</strain>
    </source>
</reference>
<comment type="caution">
    <text evidence="2">The sequence shown here is derived from an EMBL/GenBank/DDBJ whole genome shotgun (WGS) entry which is preliminary data.</text>
</comment>
<sequence length="78" mass="8221">MTAIAIIAAENSVSGPCHNRHGAGDHHDGSDREDGREEDMATPLRMDSDTIRYPIGPLSMMGGGPARTGAVCRTTAKE</sequence>
<feature type="region of interest" description="Disordered" evidence="1">
    <location>
        <begin position="13"/>
        <end position="78"/>
    </location>
</feature>
<evidence type="ECO:0000313" key="3">
    <source>
        <dbReference type="Proteomes" id="UP001604267"/>
    </source>
</evidence>
<evidence type="ECO:0000256" key="1">
    <source>
        <dbReference type="SAM" id="MobiDB-lite"/>
    </source>
</evidence>
<name>A0ABW7B8R9_9ACTN</name>
<dbReference type="EMBL" id="JBICYV010000012">
    <property type="protein sequence ID" value="MFG3013593.1"/>
    <property type="molecule type" value="Genomic_DNA"/>
</dbReference>
<organism evidence="2 3">
    <name type="scientific">Streptomyces cinerochromogenes</name>
    <dbReference type="NCBI Taxonomy" id="66422"/>
    <lineage>
        <taxon>Bacteria</taxon>
        <taxon>Bacillati</taxon>
        <taxon>Actinomycetota</taxon>
        <taxon>Actinomycetes</taxon>
        <taxon>Kitasatosporales</taxon>
        <taxon>Streptomycetaceae</taxon>
        <taxon>Streptomyces</taxon>
    </lineage>
</organism>
<accession>A0ABW7B8R9</accession>
<protein>
    <submittedName>
        <fullName evidence="2">Uncharacterized protein</fullName>
    </submittedName>
</protein>
<proteinExistence type="predicted"/>
<dbReference type="RefSeq" id="WP_392819554.1">
    <property type="nucleotide sequence ID" value="NZ_JBICYV010000012.1"/>
</dbReference>
<evidence type="ECO:0000313" key="2">
    <source>
        <dbReference type="EMBL" id="MFG3013593.1"/>
    </source>
</evidence>